<dbReference type="AlphaFoldDB" id="A0A3M7TWP0"/>
<evidence type="ECO:0000313" key="2">
    <source>
        <dbReference type="EMBL" id="RNA69996.1"/>
    </source>
</evidence>
<dbReference type="RefSeq" id="WP_122897508.1">
    <property type="nucleotide sequence ID" value="NZ_RHIB01000001.1"/>
</dbReference>
<accession>A0A3M7TWP0</accession>
<dbReference type="Pfam" id="PF10057">
    <property type="entry name" value="MpsC"/>
    <property type="match status" value="2"/>
</dbReference>
<protein>
    <submittedName>
        <fullName evidence="2">DUF2294 family protein</fullName>
    </submittedName>
</protein>
<gene>
    <name evidence="2" type="ORF">EBO34_08715</name>
</gene>
<comment type="caution">
    <text evidence="2">The sequence shown here is derived from an EMBL/GenBank/DDBJ whole genome shotgun (WGS) entry which is preliminary data.</text>
</comment>
<feature type="domain" description="Na+-translocating membrane potential-generating system MpsC" evidence="1">
    <location>
        <begin position="141"/>
        <end position="228"/>
    </location>
</feature>
<feature type="domain" description="Na+-translocating membrane potential-generating system MpsC" evidence="1">
    <location>
        <begin position="8"/>
        <end position="110"/>
    </location>
</feature>
<evidence type="ECO:0000259" key="1">
    <source>
        <dbReference type="Pfam" id="PF10057"/>
    </source>
</evidence>
<reference evidence="2 3" key="1">
    <citation type="submission" date="2018-10" db="EMBL/GenBank/DDBJ databases">
        <title>Bacillus Keqinensis sp. nov., a moderately halophilic bacterium isolated from a saline-alkaline lake.</title>
        <authorList>
            <person name="Wang H."/>
        </authorList>
    </citation>
    <scope>NUCLEOTIDE SEQUENCE [LARGE SCALE GENOMIC DNA]</scope>
    <source>
        <strain evidence="2 3">KQ-3</strain>
    </source>
</reference>
<organism evidence="2 3">
    <name type="scientific">Alteribacter keqinensis</name>
    <dbReference type="NCBI Taxonomy" id="2483800"/>
    <lineage>
        <taxon>Bacteria</taxon>
        <taxon>Bacillati</taxon>
        <taxon>Bacillota</taxon>
        <taxon>Bacilli</taxon>
        <taxon>Bacillales</taxon>
        <taxon>Bacillaceae</taxon>
        <taxon>Alteribacter</taxon>
    </lineage>
</organism>
<dbReference type="OrthoDB" id="2677857at2"/>
<sequence length="230" mass="27003">MEKTADYAELASFTGKLLRDNFGKGPSSVYVSIEHPFITIYLQDFLAPMEKVLARQNREIKIEETRDMLMEELIPEFKGQIRGMLNVGVSNVYYDWDMQNHSGFIIGILDEECADDTPLPFPYYKEKERIHDHIIKVCEIAQKGPEHIDSYFLNDRTLVIERHGIMVEIEKEMIRTGFSDQLRLTKRKLEKRLLDPNVVESLLNVHVQDKFVVWDFKRDTSYITFILKPK</sequence>
<proteinExistence type="predicted"/>
<dbReference type="EMBL" id="RHIB01000001">
    <property type="protein sequence ID" value="RNA69996.1"/>
    <property type="molecule type" value="Genomic_DNA"/>
</dbReference>
<dbReference type="Proteomes" id="UP000278746">
    <property type="component" value="Unassembled WGS sequence"/>
</dbReference>
<name>A0A3M7TWP0_9BACI</name>
<keyword evidence="3" id="KW-1185">Reference proteome</keyword>
<evidence type="ECO:0000313" key="3">
    <source>
        <dbReference type="Proteomes" id="UP000278746"/>
    </source>
</evidence>
<dbReference type="InterPro" id="IPR018745">
    <property type="entry name" value="MpsC"/>
</dbReference>